<organism evidence="2 3">
    <name type="scientific">Stylonychia lemnae</name>
    <name type="common">Ciliate</name>
    <dbReference type="NCBI Taxonomy" id="5949"/>
    <lineage>
        <taxon>Eukaryota</taxon>
        <taxon>Sar</taxon>
        <taxon>Alveolata</taxon>
        <taxon>Ciliophora</taxon>
        <taxon>Intramacronucleata</taxon>
        <taxon>Spirotrichea</taxon>
        <taxon>Stichotrichia</taxon>
        <taxon>Sporadotrichida</taxon>
        <taxon>Oxytrichidae</taxon>
        <taxon>Stylonychinae</taxon>
        <taxon>Stylonychia</taxon>
    </lineage>
</organism>
<dbReference type="InParanoid" id="A0A078ACR3"/>
<dbReference type="AlphaFoldDB" id="A0A078ACR3"/>
<keyword evidence="3" id="KW-1185">Reference proteome</keyword>
<dbReference type="Proteomes" id="UP000039865">
    <property type="component" value="Unassembled WGS sequence"/>
</dbReference>
<evidence type="ECO:0000313" key="3">
    <source>
        <dbReference type="Proteomes" id="UP000039865"/>
    </source>
</evidence>
<evidence type="ECO:0000256" key="1">
    <source>
        <dbReference type="SAM" id="Coils"/>
    </source>
</evidence>
<dbReference type="EMBL" id="CCKQ01008215">
    <property type="protein sequence ID" value="CDW79656.1"/>
    <property type="molecule type" value="Genomic_DNA"/>
</dbReference>
<proteinExistence type="predicted"/>
<sequence length="321" mass="37983">MDEEQNFPDYSYREKPGWVRRQQSLVTFLGEEKNPYCSQNDVARRKKDSTNPYQVLNLSELRPIAEQFSLKQEINKKQNQSISGRIKDEDYTDRSSIKKKYLPSIINRGKSLQKFGTIINRTEAVQVDENKEFDSHIDKVIKVGGTINQFLDIRMILDSIQKEEQKLKVLRKRTKNNNKKIMREEYKNQISEDAMKYFGWTNKNAEMTIVRPKPRLIQLLPHTRRDVNLTQLHQDFTSPMQPQTFRTLSEQRLVHNSHHILNQNESKDSLSFYSPRSIKADESILKTVFIDQKFMKFYETKYRLKQQNLAPFNDSHTKMGA</sequence>
<keyword evidence="1" id="KW-0175">Coiled coil</keyword>
<name>A0A078ACR3_STYLE</name>
<feature type="coiled-coil region" evidence="1">
    <location>
        <begin position="153"/>
        <end position="180"/>
    </location>
</feature>
<reference evidence="2 3" key="1">
    <citation type="submission" date="2014-06" db="EMBL/GenBank/DDBJ databases">
        <authorList>
            <person name="Swart Estienne"/>
        </authorList>
    </citation>
    <scope>NUCLEOTIDE SEQUENCE [LARGE SCALE GENOMIC DNA]</scope>
    <source>
        <strain evidence="2 3">130c</strain>
    </source>
</reference>
<accession>A0A078ACR3</accession>
<protein>
    <submittedName>
        <fullName evidence="2">Uncharacterized protein</fullName>
    </submittedName>
</protein>
<gene>
    <name evidence="2" type="primary">Contig12850.g13710</name>
    <name evidence="2" type="ORF">STYLEM_8647</name>
</gene>
<evidence type="ECO:0000313" key="2">
    <source>
        <dbReference type="EMBL" id="CDW79656.1"/>
    </source>
</evidence>